<gene>
    <name evidence="3" type="ORF">MFORT_00080</name>
</gene>
<dbReference type="SUPFAM" id="SSF52540">
    <property type="entry name" value="P-loop containing nucleoside triphosphate hydrolases"/>
    <property type="match status" value="1"/>
</dbReference>
<dbReference type="HOGENOM" id="CLU_443241_0_0_11"/>
<dbReference type="Proteomes" id="UP000006043">
    <property type="component" value="Unassembled WGS sequence"/>
</dbReference>
<evidence type="ECO:0000259" key="2">
    <source>
        <dbReference type="Pfam" id="PF13304"/>
    </source>
</evidence>
<dbReference type="InterPro" id="IPR041685">
    <property type="entry name" value="AAA_GajA/Old/RecF-like"/>
</dbReference>
<proteinExistence type="predicted"/>
<protein>
    <submittedName>
        <fullName evidence="3">SMC domain protein</fullName>
    </submittedName>
</protein>
<sequence length="735" mass="82733">MRLLGDYVTLGAKAALMFLREADRLLVQIEEESAAMRFSSLRVRNFKAIQRFEIDNLTDFVLIAGPNGCGKSCVLDAIRLLKSVYGGYQQNEWLQWFGEFQIDLNDPEQVQRLFRDREQSIQMAATVQLGDSEKNYLMANAEEIVEPMAWANVTGYPIDVPTFSPAIATQFRQFGELVRQRIPALAQEFVESLSVDSYDLALTITPDGKLWPQPNQALEIVFQTYRPNDLGVIEYHSAARSYQREMIGGVNLDVKQLDSERKQHTLYNWQNKYSNVKTELAGTYIRELVSKASGVESSRNDLNETLRELFQIFFPEKEYLGVQPAPNGGLSFPVRTGGGQLHDINELSSGEKEVLYGYLRLRNSTPKHSTILLDEPELHLNPALLRGFPDFYHKHLGRARSNQLWLVTHSDALLRQAVGNPNYSVFHMTSVNLDDSDGNQAREIIASDELEQATIDLVGDLAGYQPRGKVVLFEGGGETDIDVFITQKLFPEFSKRVNLISGGSKRRVQDLYEVLSGTAEKAGIGKRFYVVTDKDSNVYEVPPAGTQQLNWDVYHIENYLLVPSFVREAVQVLTTKDRFDSDDAVLDCLRIAACKLLPGLVMERLRKFVNERIVRTVDLGGDPKSNDPVGALLPAVEATFARLDRTQSELNEDVLRLQASDIESTLQQALAGDGWLSEFPGRLILKRFCADEKMRGVSYEALRNVIVDQMVDAGYQPAGMAYVIDRIQSNEDTDS</sequence>
<evidence type="ECO:0000313" key="4">
    <source>
        <dbReference type="Proteomes" id="UP000006043"/>
    </source>
</evidence>
<dbReference type="PANTHER" id="PTHR43581:SF4">
    <property type="entry name" value="ATP_GTP PHOSPHATASE"/>
    <property type="match status" value="1"/>
</dbReference>
<feature type="domain" description="Endonuclease GajA/Old nuclease/RecF-like AAA" evidence="1">
    <location>
        <begin position="36"/>
        <end position="101"/>
    </location>
</feature>
<name>K0VXN7_MYCFO</name>
<dbReference type="Gene3D" id="3.40.50.300">
    <property type="entry name" value="P-loop containing nucleotide triphosphate hydrolases"/>
    <property type="match status" value="2"/>
</dbReference>
<dbReference type="Pfam" id="PF13175">
    <property type="entry name" value="AAA_15"/>
    <property type="match status" value="1"/>
</dbReference>
<evidence type="ECO:0000313" key="3">
    <source>
        <dbReference type="EMBL" id="EJZ16244.1"/>
    </source>
</evidence>
<comment type="caution">
    <text evidence="3">The sequence shown here is derived from an EMBL/GenBank/DDBJ whole genome shotgun (WGS) entry which is preliminary data.</text>
</comment>
<dbReference type="PATRIC" id="fig|1214102.3.peg.19"/>
<dbReference type="InterPro" id="IPR051396">
    <property type="entry name" value="Bact_Antivir_Def_Nuclease"/>
</dbReference>
<evidence type="ECO:0000259" key="1">
    <source>
        <dbReference type="Pfam" id="PF13175"/>
    </source>
</evidence>
<feature type="domain" description="ATPase AAA-type core" evidence="2">
    <location>
        <begin position="269"/>
        <end position="414"/>
    </location>
</feature>
<dbReference type="InterPro" id="IPR003959">
    <property type="entry name" value="ATPase_AAA_core"/>
</dbReference>
<reference evidence="3 4" key="1">
    <citation type="journal article" date="2012" name="J. Bacteriol.">
        <title>Complete Genome Sequence of Mycobacterium fortuitum subsp. fortuitum Type Strain DSM46621.</title>
        <authorList>
            <person name="Ho Y.S."/>
            <person name="Adroub S.A."/>
            <person name="Aleisa F."/>
            <person name="Mahmood H."/>
            <person name="Othoum G."/>
            <person name="Rashid F."/>
            <person name="Zaher M."/>
            <person name="Ali S."/>
            <person name="Bitter W."/>
            <person name="Pain A."/>
            <person name="Abdallah A.M."/>
        </authorList>
    </citation>
    <scope>NUCLEOTIDE SEQUENCE [LARGE SCALE GENOMIC DNA]</scope>
    <source>
        <strain evidence="4">DSM46621</strain>
    </source>
</reference>
<dbReference type="InterPro" id="IPR027417">
    <property type="entry name" value="P-loop_NTPase"/>
</dbReference>
<dbReference type="Pfam" id="PF13304">
    <property type="entry name" value="AAA_21"/>
    <property type="match status" value="1"/>
</dbReference>
<dbReference type="AlphaFoldDB" id="K0VXN7"/>
<dbReference type="EMBL" id="ALQB01000001">
    <property type="protein sequence ID" value="EJZ16244.1"/>
    <property type="molecule type" value="Genomic_DNA"/>
</dbReference>
<accession>K0VXN7</accession>
<organism evidence="3 4">
    <name type="scientific">Mycolicibacterium fortuitum subsp. fortuitum DSM 46621 = ATCC 6841 = JCM 6387</name>
    <dbReference type="NCBI Taxonomy" id="1214102"/>
    <lineage>
        <taxon>Bacteria</taxon>
        <taxon>Bacillati</taxon>
        <taxon>Actinomycetota</taxon>
        <taxon>Actinomycetes</taxon>
        <taxon>Mycobacteriales</taxon>
        <taxon>Mycobacteriaceae</taxon>
        <taxon>Mycolicibacterium</taxon>
    </lineage>
</organism>
<dbReference type="PANTHER" id="PTHR43581">
    <property type="entry name" value="ATP/GTP PHOSPHATASE"/>
    <property type="match status" value="1"/>
</dbReference>